<feature type="domain" description="Cryptic loci regulator 2 C-terminal" evidence="3">
    <location>
        <begin position="516"/>
        <end position="649"/>
    </location>
</feature>
<sequence>MNSFSLTPSTSTITLPESNSISTISHNRISISHHLTNPNGPHHITCLHSDALQSRWPAIGPTPPGLKGASAQWGLTDARSKTRSKWLSTLGRALAEILGLMKSPNKEDWKLTDFPENYQLFTYTKGNRQDQYLIGSQTVLKFRTANEFLPHLHWLTSSNPTTSCQCKYCSGIKTHSEVNLNLALGAQQPPKASRDKRKSGPPLSINVHNSTDDSAYSPFNERPSKKRRSQDRPSTTPTAPPQSVKSDDSQTTTKPTFQGPYLNPQVNRDLGTDRSNFREHELVWCQITDLSIGPSTPASPRGFDLGTHYWPGFCEEAVLVTQSKAFYMIDDDENVRELGEKVEESLSWLTGAPSLSLKKQKNERLKPKPKPALKQLEHNHKYQWKVRLLGLEEVMLREEDQLLPWLFKPLNLAQKFGKGPDRDDTLPQHLSDPRNFQRPRLNSFCSAKDARIVFQLALQFAANLEEFWGMCDRYDYEPDHGNEPDSDSTHLSRRPLRAYDLPGAAPGPALNSPRMWFQCLWWGAEKIWIHDLVRMNKLESDLPVDLVAKDTTVRHINTHDKAYFLKIFEIYRDQHEKKVVIMGKIFDLVAISQNPQEEPKFEEILESEEKTEESPEFMPSAPVGFRFRQLTPTGLFHHVHLECISGRYYSPAIKNRTNRLSEISRRLFPKVSHALKPGDGSSDPILKTDNLICINSSLFGFTAGRWNYMRCRKWQPDRMTSIIHAERQAQADVRATCAKLVKKKILVEICVIAFLLTSLFFFLF</sequence>
<keyword evidence="2" id="KW-0812">Transmembrane</keyword>
<keyword evidence="2" id="KW-1133">Transmembrane helix</keyword>
<dbReference type="InterPro" id="IPR031915">
    <property type="entry name" value="Clr2_N"/>
</dbReference>
<comment type="caution">
    <text evidence="5">The sequence shown here is derived from an EMBL/GenBank/DDBJ whole genome shotgun (WGS) entry which is preliminary data.</text>
</comment>
<dbReference type="EMBL" id="MU167235">
    <property type="protein sequence ID" value="KAG0148563.1"/>
    <property type="molecule type" value="Genomic_DNA"/>
</dbReference>
<dbReference type="GO" id="GO:0030466">
    <property type="term" value="P:silent mating-type cassette heterochromatin formation"/>
    <property type="evidence" value="ECO:0007669"/>
    <property type="project" value="TreeGrafter"/>
</dbReference>
<protein>
    <recommendedName>
        <fullName evidence="7">Cryptic loci regulator 2 N-terminal domain-containing protein</fullName>
    </recommendedName>
</protein>
<dbReference type="GO" id="GO:0031934">
    <property type="term" value="C:mating-type region heterochromatin"/>
    <property type="evidence" value="ECO:0007669"/>
    <property type="project" value="TreeGrafter"/>
</dbReference>
<dbReference type="PANTHER" id="PTHR38046:SF1">
    <property type="entry name" value="CRYPTIC LOCI REGULATOR 2"/>
    <property type="match status" value="1"/>
</dbReference>
<dbReference type="InterPro" id="IPR018839">
    <property type="entry name" value="Tscrpt-silencing_Clr2_C"/>
</dbReference>
<feature type="compositionally biased region" description="Polar residues" evidence="1">
    <location>
        <begin position="232"/>
        <end position="256"/>
    </location>
</feature>
<evidence type="ECO:0000313" key="6">
    <source>
        <dbReference type="Proteomes" id="UP000886653"/>
    </source>
</evidence>
<feature type="transmembrane region" description="Helical" evidence="2">
    <location>
        <begin position="745"/>
        <end position="763"/>
    </location>
</feature>
<feature type="region of interest" description="Disordered" evidence="1">
    <location>
        <begin position="187"/>
        <end position="272"/>
    </location>
</feature>
<dbReference type="Proteomes" id="UP000886653">
    <property type="component" value="Unassembled WGS sequence"/>
</dbReference>
<dbReference type="GO" id="GO:0033553">
    <property type="term" value="C:rDNA heterochromatin"/>
    <property type="evidence" value="ECO:0007669"/>
    <property type="project" value="TreeGrafter"/>
</dbReference>
<evidence type="ECO:0000256" key="1">
    <source>
        <dbReference type="SAM" id="MobiDB-lite"/>
    </source>
</evidence>
<reference evidence="5" key="1">
    <citation type="submission" date="2013-11" db="EMBL/GenBank/DDBJ databases">
        <title>Genome sequence of the fusiform rust pathogen reveals effectors for host alternation and coevolution with pine.</title>
        <authorList>
            <consortium name="DOE Joint Genome Institute"/>
            <person name="Smith K."/>
            <person name="Pendleton A."/>
            <person name="Kubisiak T."/>
            <person name="Anderson C."/>
            <person name="Salamov A."/>
            <person name="Aerts A."/>
            <person name="Riley R."/>
            <person name="Clum A."/>
            <person name="Lindquist E."/>
            <person name="Ence D."/>
            <person name="Campbell M."/>
            <person name="Kronenberg Z."/>
            <person name="Feau N."/>
            <person name="Dhillon B."/>
            <person name="Hamelin R."/>
            <person name="Burleigh J."/>
            <person name="Smith J."/>
            <person name="Yandell M."/>
            <person name="Nelson C."/>
            <person name="Grigoriev I."/>
            <person name="Davis J."/>
        </authorList>
    </citation>
    <scope>NUCLEOTIDE SEQUENCE</scope>
    <source>
        <strain evidence="5">G11</strain>
    </source>
</reference>
<accession>A0A9P6NQU1</accession>
<dbReference type="GO" id="GO:0070824">
    <property type="term" value="C:SHREC complex"/>
    <property type="evidence" value="ECO:0007669"/>
    <property type="project" value="InterPro"/>
</dbReference>
<name>A0A9P6NQU1_9BASI</name>
<evidence type="ECO:0008006" key="7">
    <source>
        <dbReference type="Google" id="ProtNLM"/>
    </source>
</evidence>
<evidence type="ECO:0000256" key="2">
    <source>
        <dbReference type="SAM" id="Phobius"/>
    </source>
</evidence>
<evidence type="ECO:0000313" key="5">
    <source>
        <dbReference type="EMBL" id="KAG0148563.1"/>
    </source>
</evidence>
<dbReference type="OrthoDB" id="2421327at2759"/>
<proteinExistence type="predicted"/>
<keyword evidence="2" id="KW-0472">Membrane</keyword>
<dbReference type="PANTHER" id="PTHR38046">
    <property type="entry name" value="CRYPTIC LOCI REGULATOR 2"/>
    <property type="match status" value="1"/>
</dbReference>
<dbReference type="AlphaFoldDB" id="A0A9P6NQU1"/>
<keyword evidence="6" id="KW-1185">Reference proteome</keyword>
<gene>
    <name evidence="5" type="ORF">CROQUDRAFT_41188</name>
</gene>
<evidence type="ECO:0000259" key="3">
    <source>
        <dbReference type="Pfam" id="PF10383"/>
    </source>
</evidence>
<dbReference type="InterPro" id="IPR038986">
    <property type="entry name" value="Clr2"/>
</dbReference>
<dbReference type="Pfam" id="PF16761">
    <property type="entry name" value="Clr2_transil"/>
    <property type="match status" value="1"/>
</dbReference>
<feature type="domain" description="Cryptic loci regulator 2 N-terminal" evidence="4">
    <location>
        <begin position="109"/>
        <end position="169"/>
    </location>
</feature>
<evidence type="ECO:0000259" key="4">
    <source>
        <dbReference type="Pfam" id="PF16761"/>
    </source>
</evidence>
<dbReference type="Pfam" id="PF10383">
    <property type="entry name" value="Clr2"/>
    <property type="match status" value="1"/>
</dbReference>
<organism evidence="5 6">
    <name type="scientific">Cronartium quercuum f. sp. fusiforme G11</name>
    <dbReference type="NCBI Taxonomy" id="708437"/>
    <lineage>
        <taxon>Eukaryota</taxon>
        <taxon>Fungi</taxon>
        <taxon>Dikarya</taxon>
        <taxon>Basidiomycota</taxon>
        <taxon>Pucciniomycotina</taxon>
        <taxon>Pucciniomycetes</taxon>
        <taxon>Pucciniales</taxon>
        <taxon>Coleosporiaceae</taxon>
        <taxon>Cronartium</taxon>
    </lineage>
</organism>